<sequence length="259" mass="28150">MRAPSNAVDCRNISVRFVTDRRTVTALHDVSFSVNPGGFLSLLGPSGCGKSTLLRVVADLVSPSSGDVSVFGMSPEEARQARSFGFVFQDAALLPWRTALQNVELPLEVGGCRPLASNAPTPRELLKLVGLEGWEGSFPHELSGGMRQRVSIARALLGGPRLLLMDEPFGALDEITRDRLNEELRRIWHETKTTILFVTHSVYEAMFLGEQVLVLAANPGRVAATVPVDLPSDRDLSIRETQAFVTMASTLRDALGRGI</sequence>
<keyword evidence="2" id="KW-0813">Transport</keyword>
<evidence type="ECO:0000256" key="2">
    <source>
        <dbReference type="ARBA" id="ARBA00022448"/>
    </source>
</evidence>
<evidence type="ECO:0000256" key="4">
    <source>
        <dbReference type="ARBA" id="ARBA00022840"/>
    </source>
</evidence>
<dbReference type="CDD" id="cd03293">
    <property type="entry name" value="ABC_NrtD_SsuB_transporters"/>
    <property type="match status" value="1"/>
</dbReference>
<dbReference type="SUPFAM" id="SSF52540">
    <property type="entry name" value="P-loop containing nucleoside triphosphate hydrolases"/>
    <property type="match status" value="1"/>
</dbReference>
<dbReference type="PROSITE" id="PS50893">
    <property type="entry name" value="ABC_TRANSPORTER_2"/>
    <property type="match status" value="1"/>
</dbReference>
<dbReference type="SMART" id="SM00382">
    <property type="entry name" value="AAA"/>
    <property type="match status" value="1"/>
</dbReference>
<dbReference type="InterPro" id="IPR003593">
    <property type="entry name" value="AAA+_ATPase"/>
</dbReference>
<dbReference type="Gene3D" id="3.40.50.300">
    <property type="entry name" value="P-loop containing nucleotide triphosphate hydrolases"/>
    <property type="match status" value="1"/>
</dbReference>
<dbReference type="KEGG" id="pstg:E8M01_22630"/>
<evidence type="ECO:0000313" key="7">
    <source>
        <dbReference type="Proteomes" id="UP000298781"/>
    </source>
</evidence>
<keyword evidence="7" id="KW-1185">Reference proteome</keyword>
<dbReference type="InterPro" id="IPR050166">
    <property type="entry name" value="ABC_transporter_ATP-bind"/>
</dbReference>
<evidence type="ECO:0000259" key="5">
    <source>
        <dbReference type="PROSITE" id="PS50893"/>
    </source>
</evidence>
<dbReference type="RefSeq" id="WP_136962227.1">
    <property type="nucleotide sequence ID" value="NZ_CP039690.1"/>
</dbReference>
<dbReference type="InterPro" id="IPR003439">
    <property type="entry name" value="ABC_transporter-like_ATP-bd"/>
</dbReference>
<dbReference type="GO" id="GO:0005524">
    <property type="term" value="F:ATP binding"/>
    <property type="evidence" value="ECO:0007669"/>
    <property type="project" value="UniProtKB-KW"/>
</dbReference>
<dbReference type="Pfam" id="PF00005">
    <property type="entry name" value="ABC_tran"/>
    <property type="match status" value="1"/>
</dbReference>
<dbReference type="PROSITE" id="PS00211">
    <property type="entry name" value="ABC_TRANSPORTER_1"/>
    <property type="match status" value="1"/>
</dbReference>
<dbReference type="Proteomes" id="UP000298781">
    <property type="component" value="Chromosome"/>
</dbReference>
<keyword evidence="3" id="KW-0547">Nucleotide-binding</keyword>
<accession>A0A4D7B996</accession>
<name>A0A4D7B996_9HYPH</name>
<dbReference type="PANTHER" id="PTHR42788">
    <property type="entry name" value="TAURINE IMPORT ATP-BINDING PROTEIN-RELATED"/>
    <property type="match status" value="1"/>
</dbReference>
<dbReference type="GO" id="GO:0016887">
    <property type="term" value="F:ATP hydrolysis activity"/>
    <property type="evidence" value="ECO:0007669"/>
    <property type="project" value="InterPro"/>
</dbReference>
<dbReference type="InterPro" id="IPR017871">
    <property type="entry name" value="ABC_transporter-like_CS"/>
</dbReference>
<dbReference type="OrthoDB" id="9807242at2"/>
<dbReference type="PANTHER" id="PTHR42788:SF13">
    <property type="entry name" value="ALIPHATIC SULFONATES IMPORT ATP-BINDING PROTEIN SSUB"/>
    <property type="match status" value="1"/>
</dbReference>
<comment type="similarity">
    <text evidence="1">Belongs to the ABC transporter superfamily.</text>
</comment>
<dbReference type="EMBL" id="CP039690">
    <property type="protein sequence ID" value="QCI66788.1"/>
    <property type="molecule type" value="Genomic_DNA"/>
</dbReference>
<evidence type="ECO:0000313" key="6">
    <source>
        <dbReference type="EMBL" id="QCI66788.1"/>
    </source>
</evidence>
<reference evidence="6 7" key="1">
    <citation type="submission" date="2019-04" db="EMBL/GenBank/DDBJ databases">
        <title>Phreatobacter aquaticus sp. nov.</title>
        <authorList>
            <person name="Choi A."/>
        </authorList>
    </citation>
    <scope>NUCLEOTIDE SEQUENCE [LARGE SCALE GENOMIC DNA]</scope>
    <source>
        <strain evidence="6 7">KCTC 52518</strain>
    </source>
</reference>
<evidence type="ECO:0000256" key="1">
    <source>
        <dbReference type="ARBA" id="ARBA00005417"/>
    </source>
</evidence>
<dbReference type="InterPro" id="IPR027417">
    <property type="entry name" value="P-loop_NTPase"/>
</dbReference>
<proteinExistence type="inferred from homology"/>
<keyword evidence="4 6" id="KW-0067">ATP-binding</keyword>
<gene>
    <name evidence="6" type="ORF">E8M01_22630</name>
</gene>
<protein>
    <submittedName>
        <fullName evidence="6">ABC transporter ATP-binding protein</fullName>
    </submittedName>
</protein>
<organism evidence="6 7">
    <name type="scientific">Phreatobacter stygius</name>
    <dbReference type="NCBI Taxonomy" id="1940610"/>
    <lineage>
        <taxon>Bacteria</taxon>
        <taxon>Pseudomonadati</taxon>
        <taxon>Pseudomonadota</taxon>
        <taxon>Alphaproteobacteria</taxon>
        <taxon>Hyphomicrobiales</taxon>
        <taxon>Phreatobacteraceae</taxon>
        <taxon>Phreatobacter</taxon>
    </lineage>
</organism>
<feature type="domain" description="ABC transporter" evidence="5">
    <location>
        <begin position="8"/>
        <end position="242"/>
    </location>
</feature>
<dbReference type="AlphaFoldDB" id="A0A4D7B996"/>
<evidence type="ECO:0000256" key="3">
    <source>
        <dbReference type="ARBA" id="ARBA00022741"/>
    </source>
</evidence>